<feature type="domain" description="Erythromycin biosynthesis protein CIII-like C-terminal" evidence="5">
    <location>
        <begin position="300"/>
        <end position="438"/>
    </location>
</feature>
<feature type="compositionally biased region" description="Basic and acidic residues" evidence="4">
    <location>
        <begin position="239"/>
        <end position="256"/>
    </location>
</feature>
<keyword evidence="2" id="KW-0328">Glycosyltransferase</keyword>
<dbReference type="AlphaFoldDB" id="A0A290Z9E1"/>
<evidence type="ECO:0000313" key="8">
    <source>
        <dbReference type="Proteomes" id="UP000218505"/>
    </source>
</evidence>
<comment type="similarity">
    <text evidence="1">Belongs to the glycosyltransferase 28 family.</text>
</comment>
<dbReference type="Proteomes" id="UP000218505">
    <property type="component" value="Chromosome"/>
</dbReference>
<dbReference type="RefSeq" id="WP_096495435.1">
    <property type="nucleotide sequence ID" value="NZ_CP023445.1"/>
</dbReference>
<accession>A0A290Z9E1</accession>
<reference evidence="7" key="1">
    <citation type="submission" date="2017-09" db="EMBL/GenBank/DDBJ databases">
        <title>Complete Genome Sequence of ansamitocin-producing Bacterium Actinosynnema pretiosum X47.</title>
        <authorList>
            <person name="Cao G."/>
            <person name="Zong G."/>
            <person name="Zhong C."/>
            <person name="Fu J."/>
        </authorList>
    </citation>
    <scope>NUCLEOTIDE SEQUENCE [LARGE SCALE GENOMIC DNA]</scope>
    <source>
        <strain evidence="7">X47</strain>
    </source>
</reference>
<keyword evidence="3" id="KW-0808">Transferase</keyword>
<dbReference type="InterPro" id="IPR048284">
    <property type="entry name" value="EryCIII-like_N"/>
</dbReference>
<evidence type="ECO:0000256" key="1">
    <source>
        <dbReference type="ARBA" id="ARBA00006962"/>
    </source>
</evidence>
<keyword evidence="8" id="KW-1185">Reference proteome</keyword>
<dbReference type="InterPro" id="IPR050426">
    <property type="entry name" value="Glycosyltransferase_28"/>
</dbReference>
<evidence type="ECO:0000256" key="3">
    <source>
        <dbReference type="ARBA" id="ARBA00022679"/>
    </source>
</evidence>
<dbReference type="GO" id="GO:0016757">
    <property type="term" value="F:glycosyltransferase activity"/>
    <property type="evidence" value="ECO:0007669"/>
    <property type="project" value="UniProtKB-KW"/>
</dbReference>
<feature type="region of interest" description="Disordered" evidence="4">
    <location>
        <begin position="169"/>
        <end position="268"/>
    </location>
</feature>
<dbReference type="EMBL" id="CP023445">
    <property type="protein sequence ID" value="ATE55604.1"/>
    <property type="molecule type" value="Genomic_DNA"/>
</dbReference>
<evidence type="ECO:0000256" key="2">
    <source>
        <dbReference type="ARBA" id="ARBA00022676"/>
    </source>
</evidence>
<dbReference type="Gene3D" id="3.40.50.2000">
    <property type="entry name" value="Glycogen Phosphorylase B"/>
    <property type="match status" value="3"/>
</dbReference>
<dbReference type="Pfam" id="PF21036">
    <property type="entry name" value="EryCIII-like_N"/>
    <property type="match status" value="2"/>
</dbReference>
<feature type="compositionally biased region" description="Basic and acidic residues" evidence="4">
    <location>
        <begin position="181"/>
        <end position="208"/>
    </location>
</feature>
<evidence type="ECO:0000259" key="5">
    <source>
        <dbReference type="Pfam" id="PF06722"/>
    </source>
</evidence>
<feature type="compositionally biased region" description="Basic and acidic residues" evidence="4">
    <location>
        <begin position="215"/>
        <end position="232"/>
    </location>
</feature>
<feature type="domain" description="Erythromycin biosynthesis protein CIII-like N-terminal" evidence="6">
    <location>
        <begin position="22"/>
        <end position="58"/>
    </location>
</feature>
<gene>
    <name evidence="7" type="ORF">CNX65_21835</name>
</gene>
<evidence type="ECO:0000256" key="4">
    <source>
        <dbReference type="SAM" id="MobiDB-lite"/>
    </source>
</evidence>
<feature type="domain" description="Erythromycin biosynthesis protein CIII-like N-terminal" evidence="6">
    <location>
        <begin position="79"/>
        <end position="205"/>
    </location>
</feature>
<protein>
    <recommendedName>
        <fullName evidence="9">Glycosyltransferase</fullName>
    </recommendedName>
</protein>
<dbReference type="KEGG" id="apre:CNX65_21835"/>
<dbReference type="PANTHER" id="PTHR48050">
    <property type="entry name" value="STEROL 3-BETA-GLUCOSYLTRANSFERASE"/>
    <property type="match status" value="1"/>
</dbReference>
<dbReference type="PANTHER" id="PTHR48050:SF13">
    <property type="entry name" value="STEROL 3-BETA-GLUCOSYLTRANSFERASE UGT80A2"/>
    <property type="match status" value="1"/>
</dbReference>
<proteinExistence type="inferred from homology"/>
<evidence type="ECO:0000313" key="7">
    <source>
        <dbReference type="EMBL" id="ATE55604.1"/>
    </source>
</evidence>
<evidence type="ECO:0008006" key="9">
    <source>
        <dbReference type="Google" id="ProtNLM"/>
    </source>
</evidence>
<name>A0A290Z9E1_9PSEU</name>
<dbReference type="Pfam" id="PF06722">
    <property type="entry name" value="EryCIII-like_C"/>
    <property type="match status" value="1"/>
</dbReference>
<organism evidence="7 8">
    <name type="scientific">Actinosynnema pretiosum</name>
    <dbReference type="NCBI Taxonomy" id="42197"/>
    <lineage>
        <taxon>Bacteria</taxon>
        <taxon>Bacillati</taxon>
        <taxon>Actinomycetota</taxon>
        <taxon>Actinomycetes</taxon>
        <taxon>Pseudonocardiales</taxon>
        <taxon>Pseudonocardiaceae</taxon>
        <taxon>Actinosynnema</taxon>
    </lineage>
</organism>
<evidence type="ECO:0000259" key="6">
    <source>
        <dbReference type="Pfam" id="PF21036"/>
    </source>
</evidence>
<dbReference type="InterPro" id="IPR010610">
    <property type="entry name" value="EryCIII-like_C"/>
</dbReference>
<sequence>MRVLFTPLPVDPGLRGLAPLAWALRAAGHQVRVAVRPSGVGVVTGAGLTAVPVGDRGDAPTPIPAQGGGPDSGDRLLHLDDALLDDLLDFAGTWRPDLLVWDQAVLAGPVVAKLLGVPHVRVPHAVDVVGLHRAGLAPDQPDGLTTRLGAALARRGAVFTEDVAVGNLTADQLPPGTRPPVDLDHLPLRPTPHDGPAELPDDLRERLAGPRAHPAPHDGPFEPPDDPRERLAGPRVRPTPHDGPAELPDNLRERLAGPRPHPAPHDAPARPRVCLALARPDREGGLTPAERATAEVLVRGAARLDVELIALLPTGSPPLPPPATTHPHDHEPPQELLRACAAVVHRGDPATTSAATAAGLPQLVAPGGAWDEPNLAALLADRGVALVLDHTRPTEDAVAEHLLRLLDEPAFTDRAQALRADVLAQPTPHDAVHRLEDLVAERTGRVVPWARGARPGRTAARR</sequence>
<dbReference type="SUPFAM" id="SSF53756">
    <property type="entry name" value="UDP-Glycosyltransferase/glycogen phosphorylase"/>
    <property type="match status" value="1"/>
</dbReference>